<feature type="region of interest" description="Disordered" evidence="1">
    <location>
        <begin position="25"/>
        <end position="70"/>
    </location>
</feature>
<gene>
    <name evidence="3" type="ORF">HJG63_011474</name>
</gene>
<feature type="compositionally biased region" description="Low complexity" evidence="1">
    <location>
        <begin position="25"/>
        <end position="38"/>
    </location>
</feature>
<evidence type="ECO:0000313" key="4">
    <source>
        <dbReference type="Proteomes" id="UP000593571"/>
    </source>
</evidence>
<proteinExistence type="predicted"/>
<evidence type="ECO:0000256" key="1">
    <source>
        <dbReference type="SAM" id="MobiDB-lite"/>
    </source>
</evidence>
<evidence type="ECO:0000313" key="3">
    <source>
        <dbReference type="EMBL" id="KAF6456824.1"/>
    </source>
</evidence>
<keyword evidence="4" id="KW-1185">Reference proteome</keyword>
<evidence type="ECO:0000256" key="2">
    <source>
        <dbReference type="SAM" id="SignalP"/>
    </source>
</evidence>
<feature type="chain" id="PRO_5029528452" evidence="2">
    <location>
        <begin position="30"/>
        <end position="124"/>
    </location>
</feature>
<organism evidence="3 4">
    <name type="scientific">Rousettus aegyptiacus</name>
    <name type="common">Egyptian fruit bat</name>
    <name type="synonym">Pteropus aegyptiacus</name>
    <dbReference type="NCBI Taxonomy" id="9407"/>
    <lineage>
        <taxon>Eukaryota</taxon>
        <taxon>Metazoa</taxon>
        <taxon>Chordata</taxon>
        <taxon>Craniata</taxon>
        <taxon>Vertebrata</taxon>
        <taxon>Euteleostomi</taxon>
        <taxon>Mammalia</taxon>
        <taxon>Eutheria</taxon>
        <taxon>Laurasiatheria</taxon>
        <taxon>Chiroptera</taxon>
        <taxon>Yinpterochiroptera</taxon>
        <taxon>Pteropodoidea</taxon>
        <taxon>Pteropodidae</taxon>
        <taxon>Rousettinae</taxon>
        <taxon>Rousettus</taxon>
    </lineage>
</organism>
<sequence>MLPERVATPLSLLGLRLFFLLACSGSSSSTSSPPQLLRRAPRAPRGRQQLQQLERAPAQAARGGREEGSQRWLALAQSWAEGQADPQAAAWQAPLTPAREVVPPKPKGETWYLSPMCCAPSRAP</sequence>
<name>A0A7J8G9N3_ROUAE</name>
<comment type="caution">
    <text evidence="3">The sequence shown here is derived from an EMBL/GenBank/DDBJ whole genome shotgun (WGS) entry which is preliminary data.</text>
</comment>
<dbReference type="EMBL" id="JACASE010000006">
    <property type="protein sequence ID" value="KAF6456824.1"/>
    <property type="molecule type" value="Genomic_DNA"/>
</dbReference>
<reference evidence="3 4" key="1">
    <citation type="journal article" date="2020" name="Nature">
        <title>Six reference-quality genomes reveal evolution of bat adaptations.</title>
        <authorList>
            <person name="Jebb D."/>
            <person name="Huang Z."/>
            <person name="Pippel M."/>
            <person name="Hughes G.M."/>
            <person name="Lavrichenko K."/>
            <person name="Devanna P."/>
            <person name="Winkler S."/>
            <person name="Jermiin L.S."/>
            <person name="Skirmuntt E.C."/>
            <person name="Katzourakis A."/>
            <person name="Burkitt-Gray L."/>
            <person name="Ray D.A."/>
            <person name="Sullivan K.A.M."/>
            <person name="Roscito J.G."/>
            <person name="Kirilenko B.M."/>
            <person name="Davalos L.M."/>
            <person name="Corthals A.P."/>
            <person name="Power M.L."/>
            <person name="Jones G."/>
            <person name="Ransome R.D."/>
            <person name="Dechmann D.K.N."/>
            <person name="Locatelli A.G."/>
            <person name="Puechmaille S.J."/>
            <person name="Fedrigo O."/>
            <person name="Jarvis E.D."/>
            <person name="Hiller M."/>
            <person name="Vernes S.C."/>
            <person name="Myers E.W."/>
            <person name="Teeling E.C."/>
        </authorList>
    </citation>
    <scope>NUCLEOTIDE SEQUENCE [LARGE SCALE GENOMIC DNA]</scope>
    <source>
        <strain evidence="3">MRouAeg1</strain>
        <tissue evidence="3">Muscle</tissue>
    </source>
</reference>
<feature type="region of interest" description="Disordered" evidence="1">
    <location>
        <begin position="86"/>
        <end position="106"/>
    </location>
</feature>
<feature type="signal peptide" evidence="2">
    <location>
        <begin position="1"/>
        <end position="29"/>
    </location>
</feature>
<accession>A0A7J8G9N3</accession>
<dbReference type="AlphaFoldDB" id="A0A7J8G9N3"/>
<dbReference type="Proteomes" id="UP000593571">
    <property type="component" value="Unassembled WGS sequence"/>
</dbReference>
<keyword evidence="2" id="KW-0732">Signal</keyword>
<protein>
    <submittedName>
        <fullName evidence="3">Uncharacterized protein</fullName>
    </submittedName>
</protein>